<reference evidence="2 3" key="1">
    <citation type="submission" date="2018-08" db="EMBL/GenBank/DDBJ databases">
        <title>Murine metabolic-syndrome-specific gut microbial biobank.</title>
        <authorList>
            <person name="Liu C."/>
        </authorList>
    </citation>
    <scope>NUCLEOTIDE SEQUENCE [LARGE SCALE GENOMIC DNA]</scope>
    <source>
        <strain evidence="2 3">X69</strain>
    </source>
</reference>
<sequence>MLTKNNLCGIIQKLPRANDTKGDQTTAHSTLKNEQREGKNRSGTGRAQEGLEGEAKDPGNEIECIHREMDVQAKPAKETKLDRL</sequence>
<evidence type="ECO:0000313" key="2">
    <source>
        <dbReference type="EMBL" id="NBI79980.1"/>
    </source>
</evidence>
<accession>A0A845RIU1</accession>
<feature type="compositionally biased region" description="Basic and acidic residues" evidence="1">
    <location>
        <begin position="53"/>
        <end position="84"/>
    </location>
</feature>
<gene>
    <name evidence="2" type="ORF">D3Z39_14125</name>
</gene>
<comment type="caution">
    <text evidence="2">The sequence shown here is derived from an EMBL/GenBank/DDBJ whole genome shotgun (WGS) entry which is preliminary data.</text>
</comment>
<feature type="region of interest" description="Disordered" evidence="1">
    <location>
        <begin position="1"/>
        <end position="84"/>
    </location>
</feature>
<dbReference type="Proteomes" id="UP000446348">
    <property type="component" value="Unassembled WGS sequence"/>
</dbReference>
<feature type="compositionally biased region" description="Basic and acidic residues" evidence="1">
    <location>
        <begin position="31"/>
        <end position="40"/>
    </location>
</feature>
<protein>
    <submittedName>
        <fullName evidence="2">Uncharacterized protein</fullName>
    </submittedName>
</protein>
<dbReference type="EMBL" id="QXWZ01000029">
    <property type="protein sequence ID" value="NBI79980.1"/>
    <property type="molecule type" value="Genomic_DNA"/>
</dbReference>
<name>A0A845RIU1_9FIRM</name>
<dbReference type="AlphaFoldDB" id="A0A845RIU1"/>
<proteinExistence type="predicted"/>
<evidence type="ECO:0000256" key="1">
    <source>
        <dbReference type="SAM" id="MobiDB-lite"/>
    </source>
</evidence>
<evidence type="ECO:0000313" key="3">
    <source>
        <dbReference type="Proteomes" id="UP000446348"/>
    </source>
</evidence>
<organism evidence="2 3">
    <name type="scientific">Anaerotruncus colihominis</name>
    <dbReference type="NCBI Taxonomy" id="169435"/>
    <lineage>
        <taxon>Bacteria</taxon>
        <taxon>Bacillati</taxon>
        <taxon>Bacillota</taxon>
        <taxon>Clostridia</taxon>
        <taxon>Eubacteriales</taxon>
        <taxon>Oscillospiraceae</taxon>
        <taxon>Anaerotruncus</taxon>
    </lineage>
</organism>